<evidence type="ECO:0000313" key="2">
    <source>
        <dbReference type="EMBL" id="PLW69683.1"/>
    </source>
</evidence>
<dbReference type="Proteomes" id="UP000235005">
    <property type="component" value="Unassembled WGS sequence"/>
</dbReference>
<dbReference type="Pfam" id="PF05016">
    <property type="entry name" value="ParE_toxin"/>
    <property type="match status" value="1"/>
</dbReference>
<organism evidence="2 3">
    <name type="scientific">Pseudohalioglobus lutimaris</name>
    <dbReference type="NCBI Taxonomy" id="1737061"/>
    <lineage>
        <taxon>Bacteria</taxon>
        <taxon>Pseudomonadati</taxon>
        <taxon>Pseudomonadota</taxon>
        <taxon>Gammaproteobacteria</taxon>
        <taxon>Cellvibrionales</taxon>
        <taxon>Halieaceae</taxon>
        <taxon>Pseudohalioglobus</taxon>
    </lineage>
</organism>
<name>A0A2N5X5B9_9GAMM</name>
<proteinExistence type="predicted"/>
<accession>A0A2N5X5B9</accession>
<gene>
    <name evidence="2" type="ORF">C0039_06655</name>
</gene>
<protein>
    <submittedName>
        <fullName evidence="2">Type II toxin-antitoxin system RelE/ParE family toxin</fullName>
    </submittedName>
</protein>
<dbReference type="RefSeq" id="WP_035526823.1">
    <property type="nucleotide sequence ID" value="NZ_PKUS01000005.1"/>
</dbReference>
<evidence type="ECO:0000313" key="3">
    <source>
        <dbReference type="Proteomes" id="UP000235005"/>
    </source>
</evidence>
<keyword evidence="1" id="KW-1277">Toxin-antitoxin system</keyword>
<dbReference type="Gene3D" id="3.30.2310.20">
    <property type="entry name" value="RelE-like"/>
    <property type="match status" value="1"/>
</dbReference>
<comment type="caution">
    <text evidence="2">The sequence shown here is derived from an EMBL/GenBank/DDBJ whole genome shotgun (WGS) entry which is preliminary data.</text>
</comment>
<evidence type="ECO:0000256" key="1">
    <source>
        <dbReference type="ARBA" id="ARBA00022649"/>
    </source>
</evidence>
<dbReference type="EMBL" id="PKUS01000005">
    <property type="protein sequence ID" value="PLW69683.1"/>
    <property type="molecule type" value="Genomic_DNA"/>
</dbReference>
<dbReference type="InterPro" id="IPR007712">
    <property type="entry name" value="RelE/ParE_toxin"/>
</dbReference>
<sequence>MKKRYFIRELALRDLEEIWLFTLSGWSLEQADAYTSSILARLNLLADNPSVGYYPLNNWFVATIVAI</sequence>
<dbReference type="OrthoDB" id="516834at2"/>
<keyword evidence="3" id="KW-1185">Reference proteome</keyword>
<dbReference type="AlphaFoldDB" id="A0A2N5X5B9"/>
<dbReference type="InterPro" id="IPR035093">
    <property type="entry name" value="RelE/ParE_toxin_dom_sf"/>
</dbReference>
<reference evidence="2 3" key="1">
    <citation type="submission" date="2018-01" db="EMBL/GenBank/DDBJ databases">
        <title>The draft genome sequence of Halioglobus lutimaris HF004.</title>
        <authorList>
            <person name="Du Z.-J."/>
            <person name="Shi M.-J."/>
        </authorList>
    </citation>
    <scope>NUCLEOTIDE SEQUENCE [LARGE SCALE GENOMIC DNA]</scope>
    <source>
        <strain evidence="2 3">HF004</strain>
    </source>
</reference>